<dbReference type="OrthoDB" id="10616510at2759"/>
<accession>A0A084QY65</accession>
<keyword evidence="2" id="KW-0812">Transmembrane</keyword>
<evidence type="ECO:0000256" key="1">
    <source>
        <dbReference type="SAM" id="MobiDB-lite"/>
    </source>
</evidence>
<feature type="transmembrane region" description="Helical" evidence="2">
    <location>
        <begin position="431"/>
        <end position="450"/>
    </location>
</feature>
<feature type="transmembrane region" description="Helical" evidence="2">
    <location>
        <begin position="524"/>
        <end position="544"/>
    </location>
</feature>
<evidence type="ECO:0000313" key="4">
    <source>
        <dbReference type="Proteomes" id="UP000028524"/>
    </source>
</evidence>
<feature type="transmembrane region" description="Helical" evidence="2">
    <location>
        <begin position="122"/>
        <end position="141"/>
    </location>
</feature>
<dbReference type="Proteomes" id="UP000028524">
    <property type="component" value="Unassembled WGS sequence"/>
</dbReference>
<name>A0A084QY65_STAC4</name>
<feature type="region of interest" description="Disordered" evidence="1">
    <location>
        <begin position="1"/>
        <end position="60"/>
    </location>
</feature>
<feature type="transmembrane region" description="Helical" evidence="2">
    <location>
        <begin position="497"/>
        <end position="518"/>
    </location>
</feature>
<proteinExistence type="predicted"/>
<dbReference type="EMBL" id="KL659668">
    <property type="protein sequence ID" value="KFA68900.1"/>
    <property type="molecule type" value="Genomic_DNA"/>
</dbReference>
<feature type="transmembrane region" description="Helical" evidence="2">
    <location>
        <begin position="462"/>
        <end position="485"/>
    </location>
</feature>
<dbReference type="HOGENOM" id="CLU_485854_0_0_1"/>
<evidence type="ECO:0000256" key="2">
    <source>
        <dbReference type="SAM" id="Phobius"/>
    </source>
</evidence>
<sequence length="561" mass="61560">MAPSQPSPQDDRPLEKKSGDRQPEAHNSGTDGANAKQSESGKASPENHAPGRGSNHAGDEEIDEIVLKKTIHYWQAIKTYFRENLFGGTPPTFHEEGSPEVDNAAVPAAIAASVCEVKRSPYAILFTSCISSLAIAIVPYLDKYIVSSEGWSLTFFLQAVATALCMIAMMAIGNVKIKGSWDSFKFEGSKYLIPLYVVLHIVKEYTHLRALQTISIPVQSIFRLFPTIIFAIGFGIKSTSVLGFMSFLFFALSCLQAVAVDFFYAFSEALMMSWKPGAGRVLASTALTSELSGLAFGYAWLVLVHVNLVSVPFSLLCSYLFEGLSRQTLEANFPAETRTMLILATIYSALGPVVADVLSTRCRAVMSWDTNAILKAMDIIPVTMVDVFLSVPLDFGSVYPIVLGFFSGVLVFVGSWRRWRARDPPRLRNRLIVVHHILAIAGFFSSPALFNSVHRAIDERLFNIYDSVYGFLCHFMAGLAVFLTYSCIQVKQWRTNLLTVGLTVVCALATFFASTAVLTLTFASVGSMVGAVLCAMSGISIVFYQVELRTVDSKEESVDRM</sequence>
<protein>
    <recommendedName>
        <fullName evidence="5">Transmembrane protein</fullName>
    </recommendedName>
</protein>
<feature type="transmembrane region" description="Helical" evidence="2">
    <location>
        <begin position="397"/>
        <end position="419"/>
    </location>
</feature>
<keyword evidence="4" id="KW-1185">Reference proteome</keyword>
<keyword evidence="2" id="KW-1133">Transmembrane helix</keyword>
<feature type="compositionally biased region" description="Polar residues" evidence="1">
    <location>
        <begin position="25"/>
        <end position="41"/>
    </location>
</feature>
<feature type="compositionally biased region" description="Basic and acidic residues" evidence="1">
    <location>
        <begin position="9"/>
        <end position="24"/>
    </location>
</feature>
<feature type="transmembrane region" description="Helical" evidence="2">
    <location>
        <begin position="242"/>
        <end position="266"/>
    </location>
</feature>
<feature type="transmembrane region" description="Helical" evidence="2">
    <location>
        <begin position="341"/>
        <end position="360"/>
    </location>
</feature>
<evidence type="ECO:0000313" key="3">
    <source>
        <dbReference type="EMBL" id="KFA68900.1"/>
    </source>
</evidence>
<keyword evidence="2" id="KW-0472">Membrane</keyword>
<reference evidence="3 4" key="1">
    <citation type="journal article" date="2014" name="BMC Genomics">
        <title>Comparative genome sequencing reveals chemotype-specific gene clusters in the toxigenic black mold Stachybotrys.</title>
        <authorList>
            <person name="Semeiks J."/>
            <person name="Borek D."/>
            <person name="Otwinowski Z."/>
            <person name="Grishin N.V."/>
        </authorList>
    </citation>
    <scope>NUCLEOTIDE SEQUENCE [LARGE SCALE GENOMIC DNA]</scope>
    <source>
        <strain evidence="3 4">IBT 40285</strain>
    </source>
</reference>
<dbReference type="AlphaFoldDB" id="A0A084QY65"/>
<feature type="transmembrane region" description="Helical" evidence="2">
    <location>
        <begin position="216"/>
        <end position="236"/>
    </location>
</feature>
<gene>
    <name evidence="3" type="ORF">S40285_09511</name>
</gene>
<organism evidence="3 4">
    <name type="scientific">Stachybotrys chlorohalonatus (strain IBT 40285)</name>
    <dbReference type="NCBI Taxonomy" id="1283841"/>
    <lineage>
        <taxon>Eukaryota</taxon>
        <taxon>Fungi</taxon>
        <taxon>Dikarya</taxon>
        <taxon>Ascomycota</taxon>
        <taxon>Pezizomycotina</taxon>
        <taxon>Sordariomycetes</taxon>
        <taxon>Hypocreomycetidae</taxon>
        <taxon>Hypocreales</taxon>
        <taxon>Stachybotryaceae</taxon>
        <taxon>Stachybotrys</taxon>
    </lineage>
</organism>
<feature type="transmembrane region" description="Helical" evidence="2">
    <location>
        <begin position="298"/>
        <end position="321"/>
    </location>
</feature>
<feature type="transmembrane region" description="Helical" evidence="2">
    <location>
        <begin position="153"/>
        <end position="175"/>
    </location>
</feature>
<evidence type="ECO:0008006" key="5">
    <source>
        <dbReference type="Google" id="ProtNLM"/>
    </source>
</evidence>
<dbReference type="InParanoid" id="A0A084QY65"/>